<feature type="non-terminal residue" evidence="1">
    <location>
        <position position="1"/>
    </location>
</feature>
<feature type="non-terminal residue" evidence="1">
    <location>
        <position position="167"/>
    </location>
</feature>
<dbReference type="Proteomes" id="UP001497623">
    <property type="component" value="Unassembled WGS sequence"/>
</dbReference>
<gene>
    <name evidence="1" type="ORF">MNOR_LOCUS36268</name>
</gene>
<dbReference type="AlphaFoldDB" id="A0AAV2SH59"/>
<evidence type="ECO:0000313" key="1">
    <source>
        <dbReference type="EMBL" id="CAL4188228.1"/>
    </source>
</evidence>
<reference evidence="1 2" key="1">
    <citation type="submission" date="2024-05" db="EMBL/GenBank/DDBJ databases">
        <authorList>
            <person name="Wallberg A."/>
        </authorList>
    </citation>
    <scope>NUCLEOTIDE SEQUENCE [LARGE SCALE GENOMIC DNA]</scope>
</reference>
<evidence type="ECO:0000313" key="2">
    <source>
        <dbReference type="Proteomes" id="UP001497623"/>
    </source>
</evidence>
<organism evidence="1 2">
    <name type="scientific">Meganyctiphanes norvegica</name>
    <name type="common">Northern krill</name>
    <name type="synonym">Thysanopoda norvegica</name>
    <dbReference type="NCBI Taxonomy" id="48144"/>
    <lineage>
        <taxon>Eukaryota</taxon>
        <taxon>Metazoa</taxon>
        <taxon>Ecdysozoa</taxon>
        <taxon>Arthropoda</taxon>
        <taxon>Crustacea</taxon>
        <taxon>Multicrustacea</taxon>
        <taxon>Malacostraca</taxon>
        <taxon>Eumalacostraca</taxon>
        <taxon>Eucarida</taxon>
        <taxon>Euphausiacea</taxon>
        <taxon>Euphausiidae</taxon>
        <taxon>Meganyctiphanes</taxon>
    </lineage>
</organism>
<protein>
    <submittedName>
        <fullName evidence="1">Uncharacterized protein</fullName>
    </submittedName>
</protein>
<comment type="caution">
    <text evidence="1">The sequence shown here is derived from an EMBL/GenBank/DDBJ whole genome shotgun (WGS) entry which is preliminary data.</text>
</comment>
<proteinExistence type="predicted"/>
<name>A0AAV2SH59_MEGNR</name>
<dbReference type="EMBL" id="CAXKWB010064879">
    <property type="protein sequence ID" value="CAL4188228.1"/>
    <property type="molecule type" value="Genomic_DNA"/>
</dbReference>
<sequence length="167" mass="18766">ETFELLKQLKSLIDRLAKVGGSESGVIILKIGDMIKKLKKSNMIEEEEKKEMSEIYHDIKKNGKIDDKGSKAYSTTISAVLKRFNQSVDQSPADITFATLNELRNLLRSIIQKVKNGNMEELVGDVDEMKSLILNLKKNGGLKDTEIQVLDKTLKTLKKSKKTNGEI</sequence>
<keyword evidence="2" id="KW-1185">Reference proteome</keyword>
<accession>A0AAV2SH59</accession>